<evidence type="ECO:0000313" key="2">
    <source>
        <dbReference type="Proteomes" id="UP000596661"/>
    </source>
</evidence>
<organism evidence="1 2">
    <name type="scientific">Cannabis sativa</name>
    <name type="common">Hemp</name>
    <name type="synonym">Marijuana</name>
    <dbReference type="NCBI Taxonomy" id="3483"/>
    <lineage>
        <taxon>Eukaryota</taxon>
        <taxon>Viridiplantae</taxon>
        <taxon>Streptophyta</taxon>
        <taxon>Embryophyta</taxon>
        <taxon>Tracheophyta</taxon>
        <taxon>Spermatophyta</taxon>
        <taxon>Magnoliopsida</taxon>
        <taxon>eudicotyledons</taxon>
        <taxon>Gunneridae</taxon>
        <taxon>Pentapetalae</taxon>
        <taxon>rosids</taxon>
        <taxon>fabids</taxon>
        <taxon>Rosales</taxon>
        <taxon>Cannabaceae</taxon>
        <taxon>Cannabis</taxon>
    </lineage>
</organism>
<dbReference type="AlphaFoldDB" id="A0A803QQD5"/>
<dbReference type="Proteomes" id="UP000596661">
    <property type="component" value="Unassembled WGS sequence"/>
</dbReference>
<sequence length="98" mass="10858">MTIRTLCLSQDETIYHALVDCTFARATWCRTMVDAVISNADIGTSSTSFCNWLLMLQNKNKDGELEVVAMFIEAFTIGKPGRVQPEIAEIIGIKEALS</sequence>
<name>A0A803QQD5_CANSA</name>
<reference evidence="1" key="1">
    <citation type="submission" date="2021-03" db="UniProtKB">
        <authorList>
            <consortium name="EnsemblPlants"/>
        </authorList>
    </citation>
    <scope>IDENTIFICATION</scope>
</reference>
<dbReference type="EMBL" id="UZAU01000811">
    <property type="status" value="NOT_ANNOTATED_CDS"/>
    <property type="molecule type" value="Genomic_DNA"/>
</dbReference>
<protein>
    <recommendedName>
        <fullName evidence="3">Reverse transcriptase zinc-binding domain-containing protein</fullName>
    </recommendedName>
</protein>
<dbReference type="Gramene" id="evm.model.10.787">
    <property type="protein sequence ID" value="cds.evm.model.10.787"/>
    <property type="gene ID" value="evm.TU.10.787"/>
</dbReference>
<evidence type="ECO:0008006" key="3">
    <source>
        <dbReference type="Google" id="ProtNLM"/>
    </source>
</evidence>
<proteinExistence type="predicted"/>
<keyword evidence="2" id="KW-1185">Reference proteome</keyword>
<dbReference type="EnsemblPlants" id="evm.model.10.787">
    <property type="protein sequence ID" value="cds.evm.model.10.787"/>
    <property type="gene ID" value="evm.TU.10.787"/>
</dbReference>
<evidence type="ECO:0000313" key="1">
    <source>
        <dbReference type="EnsemblPlants" id="cds.evm.model.10.787"/>
    </source>
</evidence>
<accession>A0A803QQD5</accession>